<dbReference type="InterPro" id="IPR023576">
    <property type="entry name" value="UbiE/COQ5_MeTrFase_CS"/>
</dbReference>
<dbReference type="Pfam" id="PF01209">
    <property type="entry name" value="Ubie_methyltran"/>
    <property type="match status" value="1"/>
</dbReference>
<keyword evidence="4" id="KW-0472">Membrane</keyword>
<evidence type="ECO:0000256" key="3">
    <source>
        <dbReference type="ARBA" id="ARBA00022691"/>
    </source>
</evidence>
<comment type="similarity">
    <text evidence="4">Belongs to the class I-like SAM-binding methyltransferase superfamily. MenG/UbiE family.</text>
</comment>
<dbReference type="GO" id="GO:0031314">
    <property type="term" value="C:extrinsic component of mitochondrial inner membrane"/>
    <property type="evidence" value="ECO:0007669"/>
    <property type="project" value="UniProtKB-UniRule"/>
</dbReference>
<dbReference type="HAMAP" id="MF_01813">
    <property type="entry name" value="MenG_UbiE_methyltr"/>
    <property type="match status" value="1"/>
</dbReference>
<comment type="catalytic activity">
    <reaction evidence="4">
        <text>a 2-methoxy-6-(all-trans-polyprenyl)benzene-1,4-diol + S-adenosyl-L-methionine = a 5-methoxy-2-methyl-3-(all-trans-polyprenyl)benzene-1,4-diol + S-adenosyl-L-homocysteine + H(+)</text>
        <dbReference type="Rhea" id="RHEA:28286"/>
        <dbReference type="Rhea" id="RHEA-COMP:10858"/>
        <dbReference type="Rhea" id="RHEA-COMP:10859"/>
        <dbReference type="ChEBI" id="CHEBI:15378"/>
        <dbReference type="ChEBI" id="CHEBI:57856"/>
        <dbReference type="ChEBI" id="CHEBI:59789"/>
        <dbReference type="ChEBI" id="CHEBI:84166"/>
        <dbReference type="ChEBI" id="CHEBI:84167"/>
        <dbReference type="EC" id="2.1.1.201"/>
    </reaction>
</comment>
<keyword evidence="4" id="KW-0999">Mitochondrion inner membrane</keyword>
<dbReference type="PANTHER" id="PTHR43591">
    <property type="entry name" value="METHYLTRANSFERASE"/>
    <property type="match status" value="1"/>
</dbReference>
<dbReference type="InterPro" id="IPR004033">
    <property type="entry name" value="UbiE/COQ5_MeTrFase"/>
</dbReference>
<evidence type="ECO:0000256" key="4">
    <source>
        <dbReference type="HAMAP-Rule" id="MF_03191"/>
    </source>
</evidence>
<proteinExistence type="inferred from homology"/>
<protein>
    <recommendedName>
        <fullName evidence="4">2-methoxy-6-polyprenyl-1,4-benzoquinol methylase, mitochondrial</fullName>
        <ecNumber evidence="4">2.1.1.201</ecNumber>
    </recommendedName>
    <alternativeName>
        <fullName evidence="4">Ubiquinone biosynthesis methyltransferase COQ5</fullName>
    </alternativeName>
</protein>
<organism evidence="5 6">
    <name type="scientific">Glutinoglossum americanum</name>
    <dbReference type="NCBI Taxonomy" id="1670608"/>
    <lineage>
        <taxon>Eukaryota</taxon>
        <taxon>Fungi</taxon>
        <taxon>Dikarya</taxon>
        <taxon>Ascomycota</taxon>
        <taxon>Pezizomycotina</taxon>
        <taxon>Geoglossomycetes</taxon>
        <taxon>Geoglossales</taxon>
        <taxon>Geoglossaceae</taxon>
        <taxon>Glutinoglossum</taxon>
    </lineage>
</organism>
<dbReference type="EC" id="2.1.1.201" evidence="4"/>
<dbReference type="PROSITE" id="PS01183">
    <property type="entry name" value="UBIE_1"/>
    <property type="match status" value="1"/>
</dbReference>
<comment type="caution">
    <text evidence="5">The sequence shown here is derived from an EMBL/GenBank/DDBJ whole genome shotgun (WGS) entry which is preliminary data.</text>
</comment>
<dbReference type="NCBIfam" id="TIGR01934">
    <property type="entry name" value="MenG_MenH_UbiE"/>
    <property type="match status" value="1"/>
</dbReference>
<evidence type="ECO:0000313" key="5">
    <source>
        <dbReference type="EMBL" id="KAH0536935.1"/>
    </source>
</evidence>
<keyword evidence="4" id="KW-0831">Ubiquinone biosynthesis</keyword>
<dbReference type="SUPFAM" id="SSF53335">
    <property type="entry name" value="S-adenosyl-L-methionine-dependent methyltransferases"/>
    <property type="match status" value="1"/>
</dbReference>
<dbReference type="Gene3D" id="3.40.50.150">
    <property type="entry name" value="Vaccinia Virus protein VP39"/>
    <property type="match status" value="1"/>
</dbReference>
<name>A0A9P8I1Y8_9PEZI</name>
<evidence type="ECO:0000256" key="1">
    <source>
        <dbReference type="ARBA" id="ARBA00022603"/>
    </source>
</evidence>
<dbReference type="AlphaFoldDB" id="A0A9P8I1Y8"/>
<gene>
    <name evidence="4" type="primary">COQ5</name>
    <name evidence="5" type="ORF">FGG08_006237</name>
</gene>
<keyword evidence="4" id="KW-0496">Mitochondrion</keyword>
<keyword evidence="6" id="KW-1185">Reference proteome</keyword>
<reference evidence="5" key="1">
    <citation type="submission" date="2021-03" db="EMBL/GenBank/DDBJ databases">
        <title>Comparative genomics and phylogenomic investigation of the class Geoglossomycetes provide insights into ecological specialization and systematics.</title>
        <authorList>
            <person name="Melie T."/>
            <person name="Pirro S."/>
            <person name="Miller A.N."/>
            <person name="Quandt A."/>
        </authorList>
    </citation>
    <scope>NUCLEOTIDE SEQUENCE</scope>
    <source>
        <strain evidence="5">GBOQ0MN5Z8</strain>
    </source>
</reference>
<dbReference type="PROSITE" id="PS51608">
    <property type="entry name" value="SAM_MT_UBIE"/>
    <property type="match status" value="1"/>
</dbReference>
<feature type="binding site" evidence="4">
    <location>
        <begin position="171"/>
        <end position="172"/>
    </location>
    <ligand>
        <name>S-adenosyl-L-methionine</name>
        <dbReference type="ChEBI" id="CHEBI:59789"/>
    </ligand>
</feature>
<dbReference type="PANTHER" id="PTHR43591:SF24">
    <property type="entry name" value="2-METHOXY-6-POLYPRENYL-1,4-BENZOQUINOL METHYLASE, MITOCHONDRIAL"/>
    <property type="match status" value="1"/>
</dbReference>
<dbReference type="InterPro" id="IPR029063">
    <property type="entry name" value="SAM-dependent_MTases_sf"/>
</dbReference>
<comment type="caution">
    <text evidence="4">Lacks conserved residue(s) required for the propagation of feature annotation.</text>
</comment>
<feature type="binding site" evidence="4">
    <location>
        <position position="115"/>
    </location>
    <ligand>
        <name>S-adenosyl-L-methionine</name>
        <dbReference type="ChEBI" id="CHEBI:59789"/>
    </ligand>
</feature>
<dbReference type="EMBL" id="JAGHQL010000172">
    <property type="protein sequence ID" value="KAH0536935.1"/>
    <property type="molecule type" value="Genomic_DNA"/>
</dbReference>
<evidence type="ECO:0000256" key="2">
    <source>
        <dbReference type="ARBA" id="ARBA00022679"/>
    </source>
</evidence>
<dbReference type="CDD" id="cd02440">
    <property type="entry name" value="AdoMet_MTases"/>
    <property type="match status" value="1"/>
</dbReference>
<dbReference type="GO" id="GO:0032259">
    <property type="term" value="P:methylation"/>
    <property type="evidence" value="ECO:0007669"/>
    <property type="project" value="UniProtKB-KW"/>
</dbReference>
<keyword evidence="1 4" id="KW-0489">Methyltransferase</keyword>
<dbReference type="Proteomes" id="UP000698800">
    <property type="component" value="Unassembled WGS sequence"/>
</dbReference>
<dbReference type="GO" id="GO:0008425">
    <property type="term" value="F:2-methoxy-6-polyprenyl-1,4-benzoquinol methyltransferase activity"/>
    <property type="evidence" value="ECO:0007669"/>
    <property type="project" value="UniProtKB-UniRule"/>
</dbReference>
<accession>A0A9P8I1Y8</accession>
<comment type="subunit">
    <text evidence="4">Component of a multi-subunit COQ enzyme complex, composed of at least COQ3, COQ4, COQ5, COQ6, COQ7 and COQ9.</text>
</comment>
<dbReference type="OrthoDB" id="6329284at2759"/>
<sequence>MASKTVWRTLQPRIPTPIRSQNAYRCFSCAVRHAQKEEQPSERTTSFGFETVAESIKQSKVSSVFTSVAPSYDTMNDLMSLTIHRHWKRQFVQLLDPGTPRGARPQTILDIAGGTGDIAFRLLDHATDLHADHASRVLVADINPAMLAAGRARAARSRYRDSGRLSFLEANAEDLRAAGVADASVDLYTTAFGPRNFTSLAAALREAYRVLKPGGVFAMLEFAKVGNPAFNRLYKMWSFGVIPLMGQVVAGDRESYAYLVESVERWKSQEEVAELVREAGFLVPGEKGWVDFTGGVVAVHRGVKP</sequence>
<keyword evidence="2 4" id="KW-0808">Transferase</keyword>
<evidence type="ECO:0000313" key="6">
    <source>
        <dbReference type="Proteomes" id="UP000698800"/>
    </source>
</evidence>
<comment type="pathway">
    <text evidence="4">Cofactor biosynthesis; ubiquinone biosynthesis.</text>
</comment>
<keyword evidence="3 4" id="KW-0949">S-adenosyl-L-methionine</keyword>
<comment type="subcellular location">
    <subcellularLocation>
        <location evidence="4">Mitochondrion inner membrane</location>
        <topology evidence="4">Peripheral membrane protein</topology>
        <orientation evidence="4">Matrix side</orientation>
    </subcellularLocation>
</comment>
<comment type="function">
    <text evidence="4">Methyltransferase required for the conversion of 2-polyprenyl-6-methoxy-1,4-benzoquinol (DDMQH2) to 2-polyprenyl-3-methyl-6-methoxy-1,4-benzoquinol (DMQH2).</text>
</comment>
<feature type="binding site" evidence="4">
    <location>
        <position position="141"/>
    </location>
    <ligand>
        <name>S-adenosyl-L-methionine</name>
        <dbReference type="ChEBI" id="CHEBI:59789"/>
    </ligand>
</feature>